<reference evidence="9" key="1">
    <citation type="submission" date="2021-02" db="EMBL/GenBank/DDBJ databases">
        <authorList>
            <person name="Dougan E. K."/>
            <person name="Rhodes N."/>
            <person name="Thang M."/>
            <person name="Chan C."/>
        </authorList>
    </citation>
    <scope>NUCLEOTIDE SEQUENCE</scope>
</reference>
<comment type="similarity">
    <text evidence="2">Belongs to the CTL (choline transporter-like) family.</text>
</comment>
<comment type="subcellular location">
    <subcellularLocation>
        <location evidence="1">Membrane</location>
        <topology evidence="1">Multi-pass membrane protein</topology>
    </subcellularLocation>
</comment>
<feature type="compositionally biased region" description="Polar residues" evidence="7">
    <location>
        <begin position="828"/>
        <end position="853"/>
    </location>
</feature>
<evidence type="ECO:0000256" key="8">
    <source>
        <dbReference type="SAM" id="Phobius"/>
    </source>
</evidence>
<evidence type="ECO:0000313" key="10">
    <source>
        <dbReference type="Proteomes" id="UP000601435"/>
    </source>
</evidence>
<evidence type="ECO:0000256" key="3">
    <source>
        <dbReference type="ARBA" id="ARBA00022692"/>
    </source>
</evidence>
<evidence type="ECO:0000256" key="6">
    <source>
        <dbReference type="ARBA" id="ARBA00023180"/>
    </source>
</evidence>
<feature type="region of interest" description="Disordered" evidence="7">
    <location>
        <begin position="910"/>
        <end position="935"/>
    </location>
</feature>
<protein>
    <submittedName>
        <fullName evidence="9">SLC44A2 protein</fullName>
    </submittedName>
</protein>
<evidence type="ECO:0000256" key="1">
    <source>
        <dbReference type="ARBA" id="ARBA00004141"/>
    </source>
</evidence>
<feature type="compositionally biased region" description="Acidic residues" evidence="7">
    <location>
        <begin position="810"/>
        <end position="824"/>
    </location>
</feature>
<keyword evidence="4 8" id="KW-1133">Transmembrane helix</keyword>
<keyword evidence="6" id="KW-0325">Glycoprotein</keyword>
<feature type="transmembrane region" description="Helical" evidence="8">
    <location>
        <begin position="348"/>
        <end position="369"/>
    </location>
</feature>
<feature type="region of interest" description="Disordered" evidence="7">
    <location>
        <begin position="806"/>
        <end position="874"/>
    </location>
</feature>
<feature type="non-terminal residue" evidence="9">
    <location>
        <position position="935"/>
    </location>
</feature>
<dbReference type="Pfam" id="PF04515">
    <property type="entry name" value="Choline_transpo"/>
    <property type="match status" value="1"/>
</dbReference>
<dbReference type="InterPro" id="IPR007603">
    <property type="entry name" value="Choline_transptr-like"/>
</dbReference>
<feature type="transmembrane region" description="Helical" evidence="8">
    <location>
        <begin position="66"/>
        <end position="89"/>
    </location>
</feature>
<feature type="region of interest" description="Disordered" evidence="7">
    <location>
        <begin position="200"/>
        <end position="223"/>
    </location>
</feature>
<accession>A0A812IRK4</accession>
<dbReference type="Proteomes" id="UP000601435">
    <property type="component" value="Unassembled WGS sequence"/>
</dbReference>
<name>A0A812IRK4_9DINO</name>
<feature type="compositionally biased region" description="Polar residues" evidence="7">
    <location>
        <begin position="663"/>
        <end position="680"/>
    </location>
</feature>
<dbReference type="EMBL" id="CAJNJA010004348">
    <property type="protein sequence ID" value="CAE7179326.1"/>
    <property type="molecule type" value="Genomic_DNA"/>
</dbReference>
<evidence type="ECO:0000256" key="2">
    <source>
        <dbReference type="ARBA" id="ARBA00007168"/>
    </source>
</evidence>
<evidence type="ECO:0000256" key="7">
    <source>
        <dbReference type="SAM" id="MobiDB-lite"/>
    </source>
</evidence>
<evidence type="ECO:0000313" key="9">
    <source>
        <dbReference type="EMBL" id="CAE7179326.1"/>
    </source>
</evidence>
<dbReference type="GO" id="GO:0022857">
    <property type="term" value="F:transmembrane transporter activity"/>
    <property type="evidence" value="ECO:0007669"/>
    <property type="project" value="InterPro"/>
</dbReference>
<sequence length="935" mass="101147">LYLEKQAQAQKNRVMALLLRVLRCCMWCLEKFLKFLNKNAYIQMAIVGSNFCTSAKKAFFLILNNALRFGAVALLGMVINVIGYIFIIASTVAVGNLQLTAMHPNTSPVMPVAMYVACGYVVARLFMNVFELAVDAMLQCFLVCEEEKEKITGDFVPSQMLEWLSDTGKGEDKEMDKGRLCQPLQGAAMSACGNIKPLERGSPSLKAPGATPETMAASGTEAPKAHAKSANLPHWSLFLHPPYAAGTGSQLYQNMVSSLAVASTAASIVLSTHFWWILRKRGSDYSDAFSFLTQPRDVATKSARLYAQKARIRLFNIVSRICIQSTLACAILVSMLSVNICGTGEVQLLMLILMYTGCLAVASEVVSLTPGCCDAVAALGHFLLLALAVCPASDADVFVGGARALLRALCGILFLNARKALSANLAMSVAYVVSKAISTNSSGCSIFAAACSEALCIVQVMFVLILVQKLVEESASLRIESVEVAGKSQARKNLLSVLVDADVMLDSSLCVCQPSNKAEHFFGPELDSNETSVGGLKLYQFVAEADQSKLKEFLNRATINTVNDGADVLSESSISLQGGGSPASSLSIQLGKSGRVVQIFHASVPAADFALRSQPQPRHLVGIQESFSMSRHDFREVPALDVPMDNSTDAELMYLSTQNLAAQQQSFESRQKRPPSTGSRGSRDSHGSKSASSASSLRSSVAGLPEVGSISFIFNGYSEGLDIVEAILRFDTLRGKDEPARVPEMKHWIRSKCWDDFRNWVQMETQRCCAGVAVEEVRSFEGPLEFYYPGQPDMTLVSGSVNVVRIQGDGDSDDEEGEEEDPVCDPEMSSSSRPVAPRTVTSGSEQAGSQSADSLGGNASPLDQSEDEAQVQVYDNPFIDGDVNEEMDALLVEVECKAFSQYRSLNNKSRKSKRYGHLRRQPPLEPSLDAIEEGP</sequence>
<keyword evidence="10" id="KW-1185">Reference proteome</keyword>
<dbReference type="AlphaFoldDB" id="A0A812IRK4"/>
<dbReference type="GO" id="GO:0016020">
    <property type="term" value="C:membrane"/>
    <property type="evidence" value="ECO:0007669"/>
    <property type="project" value="UniProtKB-SubCell"/>
</dbReference>
<keyword evidence="5 8" id="KW-0472">Membrane</keyword>
<keyword evidence="3 8" id="KW-0812">Transmembrane</keyword>
<proteinExistence type="inferred from homology"/>
<evidence type="ECO:0000256" key="5">
    <source>
        <dbReference type="ARBA" id="ARBA00023136"/>
    </source>
</evidence>
<feature type="transmembrane region" description="Helical" evidence="8">
    <location>
        <begin position="317"/>
        <end position="336"/>
    </location>
</feature>
<dbReference type="PANTHER" id="PTHR12385">
    <property type="entry name" value="CHOLINE TRANSPORTER-LIKE (SLC FAMILY 44)"/>
    <property type="match status" value="1"/>
</dbReference>
<dbReference type="OrthoDB" id="437163at2759"/>
<dbReference type="PANTHER" id="PTHR12385:SF14">
    <property type="entry name" value="CHOLINE TRANSPORTER-LIKE 2"/>
    <property type="match status" value="1"/>
</dbReference>
<evidence type="ECO:0000256" key="4">
    <source>
        <dbReference type="ARBA" id="ARBA00022989"/>
    </source>
</evidence>
<organism evidence="9 10">
    <name type="scientific">Symbiodinium necroappetens</name>
    <dbReference type="NCBI Taxonomy" id="1628268"/>
    <lineage>
        <taxon>Eukaryota</taxon>
        <taxon>Sar</taxon>
        <taxon>Alveolata</taxon>
        <taxon>Dinophyceae</taxon>
        <taxon>Suessiales</taxon>
        <taxon>Symbiodiniaceae</taxon>
        <taxon>Symbiodinium</taxon>
    </lineage>
</organism>
<feature type="compositionally biased region" description="Basic residues" evidence="7">
    <location>
        <begin position="910"/>
        <end position="920"/>
    </location>
</feature>
<gene>
    <name evidence="9" type="primary">SLC44A2</name>
    <name evidence="9" type="ORF">SNEC2469_LOCUS675</name>
</gene>
<feature type="transmembrane region" description="Helical" evidence="8">
    <location>
        <begin position="109"/>
        <end position="127"/>
    </location>
</feature>
<comment type="caution">
    <text evidence="9">The sequence shown here is derived from an EMBL/GenBank/DDBJ whole genome shotgun (WGS) entry which is preliminary data.</text>
</comment>
<feature type="region of interest" description="Disordered" evidence="7">
    <location>
        <begin position="663"/>
        <end position="695"/>
    </location>
</feature>
<feature type="transmembrane region" description="Helical" evidence="8">
    <location>
        <begin position="375"/>
        <end position="392"/>
    </location>
</feature>